<dbReference type="EMBL" id="CM023472">
    <property type="protein sequence ID" value="KAH7959673.1"/>
    <property type="molecule type" value="Genomic_DNA"/>
</dbReference>
<protein>
    <submittedName>
        <fullName evidence="1">Uncharacterized protein</fullName>
    </submittedName>
</protein>
<organism evidence="1 2">
    <name type="scientific">Dermacentor silvarum</name>
    <name type="common">Tick</name>
    <dbReference type="NCBI Taxonomy" id="543639"/>
    <lineage>
        <taxon>Eukaryota</taxon>
        <taxon>Metazoa</taxon>
        <taxon>Ecdysozoa</taxon>
        <taxon>Arthropoda</taxon>
        <taxon>Chelicerata</taxon>
        <taxon>Arachnida</taxon>
        <taxon>Acari</taxon>
        <taxon>Parasitiformes</taxon>
        <taxon>Ixodida</taxon>
        <taxon>Ixodoidea</taxon>
        <taxon>Ixodidae</taxon>
        <taxon>Rhipicephalinae</taxon>
        <taxon>Dermacentor</taxon>
    </lineage>
</organism>
<evidence type="ECO:0000313" key="1">
    <source>
        <dbReference type="EMBL" id="KAH7959673.1"/>
    </source>
</evidence>
<name>A0ACB8D5L4_DERSI</name>
<proteinExistence type="predicted"/>
<keyword evidence="2" id="KW-1185">Reference proteome</keyword>
<accession>A0ACB8D5L4</accession>
<gene>
    <name evidence="1" type="ORF">HPB49_012956</name>
</gene>
<comment type="caution">
    <text evidence="1">The sequence shown here is derived from an EMBL/GenBank/DDBJ whole genome shotgun (WGS) entry which is preliminary data.</text>
</comment>
<sequence>MIGLGFVTAVLGLVLVLLVLRKQTPSKFHASTEQVTVPPSPKPDPATGCLTLVEQAILFTHNGVIYGRSSYLGENKSVRTFMGIPYATYGCTTGPLRPRLPGSLFQHTALRPNEHSPADCLNLNVWAPPACNPAEGVKNKTVIVALTENWFRTTLLPLSPSWGEMAASEDVVVFVPNYRRGIMGFLNTGNQGVPGNAGLFDLIMALRWIKRNAPDFGGDPDSMVALGQGSGAAMLSLALRGLGRGFFKRAIFLDMSPFSLIPRNDRHVGESIALRLCRLMGCREQTGVNASLYLQRSYTDETLLAYAEAMGELWFVPSFDQEPLIFPPEKLVGEYDLEGLDLLCGADRGAGKLLFYRYLLPLLQRAGGHDKKDETRSLADLLTFFLKETTKEFEDTLPRLVSEIRTRYGTAIMDDALEEFFTDLVFRCPMLTLADAAASTGQNRSVFHFVGTTNETEGFVLTTSQIAHFAKTGKAPSLPGGQSWVAYTEGSPHTVHLPDGVSADTQRERCKVGRQVYEYYWSIYGTGHNVTWPKTNSGRRRA</sequence>
<evidence type="ECO:0000313" key="2">
    <source>
        <dbReference type="Proteomes" id="UP000821865"/>
    </source>
</evidence>
<dbReference type="Proteomes" id="UP000821865">
    <property type="component" value="Chromosome 3"/>
</dbReference>
<reference evidence="1" key="1">
    <citation type="submission" date="2020-05" db="EMBL/GenBank/DDBJ databases">
        <title>Large-scale comparative analyses of tick genomes elucidate their genetic diversity and vector capacities.</title>
        <authorList>
            <person name="Jia N."/>
            <person name="Wang J."/>
            <person name="Shi W."/>
            <person name="Du L."/>
            <person name="Sun Y."/>
            <person name="Zhan W."/>
            <person name="Jiang J."/>
            <person name="Wang Q."/>
            <person name="Zhang B."/>
            <person name="Ji P."/>
            <person name="Sakyi L.B."/>
            <person name="Cui X."/>
            <person name="Yuan T."/>
            <person name="Jiang B."/>
            <person name="Yang W."/>
            <person name="Lam T.T.-Y."/>
            <person name="Chang Q."/>
            <person name="Ding S."/>
            <person name="Wang X."/>
            <person name="Zhu J."/>
            <person name="Ruan X."/>
            <person name="Zhao L."/>
            <person name="Wei J."/>
            <person name="Que T."/>
            <person name="Du C."/>
            <person name="Cheng J."/>
            <person name="Dai P."/>
            <person name="Han X."/>
            <person name="Huang E."/>
            <person name="Gao Y."/>
            <person name="Liu J."/>
            <person name="Shao H."/>
            <person name="Ye R."/>
            <person name="Li L."/>
            <person name="Wei W."/>
            <person name="Wang X."/>
            <person name="Wang C."/>
            <person name="Yang T."/>
            <person name="Huo Q."/>
            <person name="Li W."/>
            <person name="Guo W."/>
            <person name="Chen H."/>
            <person name="Zhou L."/>
            <person name="Ni X."/>
            <person name="Tian J."/>
            <person name="Zhou Y."/>
            <person name="Sheng Y."/>
            <person name="Liu T."/>
            <person name="Pan Y."/>
            <person name="Xia L."/>
            <person name="Li J."/>
            <person name="Zhao F."/>
            <person name="Cao W."/>
        </authorList>
    </citation>
    <scope>NUCLEOTIDE SEQUENCE</scope>
    <source>
        <strain evidence="1">Dsil-2018</strain>
    </source>
</reference>